<dbReference type="AlphaFoldDB" id="A0A154QK79"/>
<keyword evidence="1 5" id="KW-0285">Flavoprotein</keyword>
<dbReference type="EMBL" id="LVJS01000025">
    <property type="protein sequence ID" value="KZC24559.1"/>
    <property type="molecule type" value="Genomic_DNA"/>
</dbReference>
<evidence type="ECO:0000256" key="3">
    <source>
        <dbReference type="ARBA" id="ARBA00022857"/>
    </source>
</evidence>
<feature type="binding site" evidence="5">
    <location>
        <position position="41"/>
    </location>
    <ligand>
        <name>FAD</name>
        <dbReference type="ChEBI" id="CHEBI:57692"/>
    </ligand>
</feature>
<dbReference type="InterPro" id="IPR036188">
    <property type="entry name" value="FAD/NAD-bd_sf"/>
</dbReference>
<dbReference type="Gene3D" id="3.50.50.60">
    <property type="entry name" value="FAD/NAD(P)-binding domain"/>
    <property type="match status" value="2"/>
</dbReference>
<dbReference type="GO" id="GO:0004324">
    <property type="term" value="F:ferredoxin-NADP+ reductase activity"/>
    <property type="evidence" value="ECO:0007669"/>
    <property type="project" value="UniProtKB-UniRule"/>
</dbReference>
<comment type="subunit">
    <text evidence="5">Homodimer.</text>
</comment>
<feature type="binding site" evidence="5">
    <location>
        <position position="327"/>
    </location>
    <ligand>
        <name>FAD</name>
        <dbReference type="ChEBI" id="CHEBI:57692"/>
    </ligand>
</feature>
<dbReference type="InterPro" id="IPR023753">
    <property type="entry name" value="FAD/NAD-binding_dom"/>
</dbReference>
<comment type="similarity">
    <text evidence="5">Belongs to the ferredoxin--NADP reductase type 2 family.</text>
</comment>
<dbReference type="GO" id="GO:0050661">
    <property type="term" value="F:NADP binding"/>
    <property type="evidence" value="ECO:0007669"/>
    <property type="project" value="UniProtKB-UniRule"/>
</dbReference>
<comment type="caution">
    <text evidence="5">Lacks conserved residue(s) required for the propagation of feature annotation.</text>
</comment>
<dbReference type="STRING" id="416169.RHOFW104T7_08105"/>
<evidence type="ECO:0000259" key="6">
    <source>
        <dbReference type="Pfam" id="PF07992"/>
    </source>
</evidence>
<protein>
    <recommendedName>
        <fullName evidence="5">Ferredoxin--NADP reductase</fullName>
        <shortName evidence="5">FNR</shortName>
        <shortName evidence="5">Fd-NADP(+) reductase</shortName>
        <ecNumber evidence="5">1.18.1.2</ecNumber>
    </recommendedName>
</protein>
<dbReference type="InterPro" id="IPR022890">
    <property type="entry name" value="Fd--NADP_Rdtase_type_2"/>
</dbReference>
<dbReference type="EC" id="1.18.1.2" evidence="5"/>
<feature type="domain" description="FAD/NAD(P)-binding" evidence="6">
    <location>
        <begin position="5"/>
        <end position="288"/>
    </location>
</feature>
<evidence type="ECO:0000256" key="1">
    <source>
        <dbReference type="ARBA" id="ARBA00022630"/>
    </source>
</evidence>
<feature type="binding site" evidence="5">
    <location>
        <position position="33"/>
    </location>
    <ligand>
        <name>FAD</name>
        <dbReference type="ChEBI" id="CHEBI:57692"/>
    </ligand>
</feature>
<dbReference type="Pfam" id="PF07992">
    <property type="entry name" value="Pyr_redox_2"/>
    <property type="match status" value="1"/>
</dbReference>
<evidence type="ECO:0000256" key="2">
    <source>
        <dbReference type="ARBA" id="ARBA00022827"/>
    </source>
</evidence>
<feature type="binding site" evidence="5">
    <location>
        <position position="286"/>
    </location>
    <ligand>
        <name>FAD</name>
        <dbReference type="ChEBI" id="CHEBI:57692"/>
    </ligand>
</feature>
<feature type="binding site" evidence="5">
    <location>
        <position position="46"/>
    </location>
    <ligand>
        <name>FAD</name>
        <dbReference type="ChEBI" id="CHEBI:57692"/>
    </ligand>
</feature>
<comment type="caution">
    <text evidence="7">The sequence shown here is derived from an EMBL/GenBank/DDBJ whole genome shotgun (WGS) entry which is preliminary data.</text>
</comment>
<evidence type="ECO:0000256" key="5">
    <source>
        <dbReference type="HAMAP-Rule" id="MF_01685"/>
    </source>
</evidence>
<keyword evidence="8" id="KW-1185">Reference proteome</keyword>
<dbReference type="PRINTS" id="PR00469">
    <property type="entry name" value="PNDRDTASEII"/>
</dbReference>
<comment type="catalytic activity">
    <reaction evidence="5">
        <text>2 reduced [2Fe-2S]-[ferredoxin] + NADP(+) + H(+) = 2 oxidized [2Fe-2S]-[ferredoxin] + NADPH</text>
        <dbReference type="Rhea" id="RHEA:20125"/>
        <dbReference type="Rhea" id="RHEA-COMP:10000"/>
        <dbReference type="Rhea" id="RHEA-COMP:10001"/>
        <dbReference type="ChEBI" id="CHEBI:15378"/>
        <dbReference type="ChEBI" id="CHEBI:33737"/>
        <dbReference type="ChEBI" id="CHEBI:33738"/>
        <dbReference type="ChEBI" id="CHEBI:57783"/>
        <dbReference type="ChEBI" id="CHEBI:58349"/>
        <dbReference type="EC" id="1.18.1.2"/>
    </reaction>
</comment>
<dbReference type="PRINTS" id="PR00368">
    <property type="entry name" value="FADPNR"/>
</dbReference>
<comment type="cofactor">
    <cofactor evidence="5">
        <name>FAD</name>
        <dbReference type="ChEBI" id="CHEBI:57692"/>
    </cofactor>
    <text evidence="5">Binds 1 FAD per subunit.</text>
</comment>
<accession>A0A154QK79</accession>
<dbReference type="SUPFAM" id="SSF51905">
    <property type="entry name" value="FAD/NAD(P)-binding domain"/>
    <property type="match status" value="1"/>
</dbReference>
<dbReference type="Proteomes" id="UP000076131">
    <property type="component" value="Unassembled WGS sequence"/>
</dbReference>
<dbReference type="RefSeq" id="WP_008433412.1">
    <property type="nucleotide sequence ID" value="NZ_LVJS01000025.1"/>
</dbReference>
<feature type="binding site" evidence="5">
    <location>
        <position position="86"/>
    </location>
    <ligand>
        <name>FAD</name>
        <dbReference type="ChEBI" id="CHEBI:57692"/>
    </ligand>
</feature>
<dbReference type="GO" id="GO:0050660">
    <property type="term" value="F:flavin adenine dinucleotide binding"/>
    <property type="evidence" value="ECO:0007669"/>
    <property type="project" value="UniProtKB-UniRule"/>
</dbReference>
<keyword evidence="4 5" id="KW-0560">Oxidoreductase</keyword>
<reference evidence="7 8" key="1">
    <citation type="journal article" date="2016" name="MBio">
        <title>Lateral Gene Transfer in a Heavy Metal-Contaminated-Groundwater Microbial Community.</title>
        <authorList>
            <person name="Hemme C.L."/>
            <person name="Green S.J."/>
            <person name="Rishishwar L."/>
            <person name="Prakash O."/>
            <person name="Pettenato A."/>
            <person name="Chakraborty R."/>
            <person name="Deutschbauer A.M."/>
            <person name="Van Nostrand J.D."/>
            <person name="Wu L."/>
            <person name="He Z."/>
            <person name="Jordan I.K."/>
            <person name="Hazen T.C."/>
            <person name="Arkin A.P."/>
            <person name="Kostka J.E."/>
            <person name="Zhou J."/>
        </authorList>
    </citation>
    <scope>NUCLEOTIDE SEQUENCE [LARGE SCALE GENOMIC DNA]</scope>
    <source>
        <strain evidence="7 8">FW104-T7</strain>
    </source>
</reference>
<dbReference type="HAMAP" id="MF_01685">
    <property type="entry name" value="FENR2"/>
    <property type="match status" value="1"/>
</dbReference>
<dbReference type="InterPro" id="IPR050097">
    <property type="entry name" value="Ferredoxin-NADP_redctase_2"/>
</dbReference>
<gene>
    <name evidence="7" type="ORF">RHOFW104T7_08105</name>
</gene>
<dbReference type="eggNOG" id="COG0492">
    <property type="taxonomic scope" value="Bacteria"/>
</dbReference>
<keyword evidence="3 5" id="KW-0521">NADP</keyword>
<name>A0A154QK79_9GAMM</name>
<feature type="binding site" evidence="5">
    <location>
        <position position="121"/>
    </location>
    <ligand>
        <name>FAD</name>
        <dbReference type="ChEBI" id="CHEBI:57692"/>
    </ligand>
</feature>
<organism evidence="7 8">
    <name type="scientific">Rhodanobacter thiooxydans</name>
    <dbReference type="NCBI Taxonomy" id="416169"/>
    <lineage>
        <taxon>Bacteria</taxon>
        <taxon>Pseudomonadati</taxon>
        <taxon>Pseudomonadota</taxon>
        <taxon>Gammaproteobacteria</taxon>
        <taxon>Lysobacterales</taxon>
        <taxon>Rhodanobacteraceae</taxon>
        <taxon>Rhodanobacter</taxon>
    </lineage>
</organism>
<sequence length="359" mass="38206">MISCDTIIIGAGPVGLFQVFELGLLGVDAHVIDAVPHAGGQCVELYPDKPIYDIPALPVCSGRELIERLQQQIRPFAPQFHLGHTVTSLQRMDNGRFHLQTSGGLAFDAGAVIIAGGLGAFAPRTLDVPEAAPLVGRTLHYKVTQPALFDDQDIVIAGGGDAALDWALALVERVRSLVLVHRSSSFRAAPASVARMQALCDEGCMQFSEGDIVGLETADGALSQVRVRTRSGMVQRIEASHLLVFWGLHPALGPIADWGLALERQQLVVDPSTFETSVPGVFAVGDINTYPGKKKLILSGFHETALCAFAAHAHLHPGDKVNLQYTTTSPALQRRLGVRDAKGADVVAQPSPRVEASAA</sequence>
<proteinExistence type="inferred from homology"/>
<evidence type="ECO:0000256" key="4">
    <source>
        <dbReference type="ARBA" id="ARBA00023002"/>
    </source>
</evidence>
<keyword evidence="2 5" id="KW-0274">FAD</keyword>
<dbReference type="PANTHER" id="PTHR48105">
    <property type="entry name" value="THIOREDOXIN REDUCTASE 1-RELATED-RELATED"/>
    <property type="match status" value="1"/>
</dbReference>
<evidence type="ECO:0000313" key="8">
    <source>
        <dbReference type="Proteomes" id="UP000076131"/>
    </source>
</evidence>
<evidence type="ECO:0000313" key="7">
    <source>
        <dbReference type="EMBL" id="KZC24559.1"/>
    </source>
</evidence>